<feature type="compositionally biased region" description="Basic and acidic residues" evidence="1">
    <location>
        <begin position="308"/>
        <end position="331"/>
    </location>
</feature>
<evidence type="ECO:0000313" key="2">
    <source>
        <dbReference type="EnsemblPlants" id="OBART01G15460.1"/>
    </source>
</evidence>
<dbReference type="AlphaFoldDB" id="A0A0D3ENT1"/>
<sequence length="387" mass="44030">MDWSTVKGSMNMRGWIHLGFRMDVTNFKDFLGDICEKYPWGLNETVSLHYIHASSKELIPICKDQDLTTMFECFHHSKRGKVVITLGNQINLFQAIVPCTPSLSVPSQAFFTLEGSTSQASKSDAYLENPFPHYEHVGVDDEKQYTDDYSSESDDSIAETDNVAEVEGEDDLSITDSDDEELWMRSKFSTHSKVDYITNNLVECFDNWIRKHKGLMPYELVDKIRKKVMDKFRVRKKVAAKLEGNIILPCVMKELLEKSRGLNFDLDRSDDFIAKVTDKDLGNVMFSMAIVPLQQVAAPVAKGKGKGKGKEKEKGKEKGKWKKDEKEDKDKKIKRKPSPIVQPTTPPAKRRKNNEVPQDSPAMRTRSKKSSPAMGTRSKSSHMYCLN</sequence>
<reference evidence="2" key="2">
    <citation type="submission" date="2015-03" db="UniProtKB">
        <authorList>
            <consortium name="EnsemblPlants"/>
        </authorList>
    </citation>
    <scope>IDENTIFICATION</scope>
</reference>
<evidence type="ECO:0008006" key="4">
    <source>
        <dbReference type="Google" id="ProtNLM"/>
    </source>
</evidence>
<dbReference type="Proteomes" id="UP000026960">
    <property type="component" value="Chromosome 1"/>
</dbReference>
<dbReference type="eggNOG" id="ENOG502QV8R">
    <property type="taxonomic scope" value="Eukaryota"/>
</dbReference>
<feature type="region of interest" description="Disordered" evidence="1">
    <location>
        <begin position="299"/>
        <end position="387"/>
    </location>
</feature>
<keyword evidence="3" id="KW-1185">Reference proteome</keyword>
<proteinExistence type="predicted"/>
<dbReference type="EnsemblPlants" id="OBART01G15460.1">
    <property type="protein sequence ID" value="OBART01G15460.1"/>
    <property type="gene ID" value="OBART01G15460"/>
</dbReference>
<accession>A0A0D3ENT1</accession>
<evidence type="ECO:0000313" key="3">
    <source>
        <dbReference type="Proteomes" id="UP000026960"/>
    </source>
</evidence>
<protein>
    <recommendedName>
        <fullName evidence="4">Transposase MuDR plant domain-containing protein</fullName>
    </recommendedName>
</protein>
<dbReference type="STRING" id="65489.A0A0D3ENT1"/>
<dbReference type="PaxDb" id="65489-OBART01G15460.1"/>
<evidence type="ECO:0000256" key="1">
    <source>
        <dbReference type="SAM" id="MobiDB-lite"/>
    </source>
</evidence>
<reference evidence="2" key="1">
    <citation type="journal article" date="2009" name="Rice">
        <title>De Novo Next Generation Sequencing of Plant Genomes.</title>
        <authorList>
            <person name="Rounsley S."/>
            <person name="Marri P.R."/>
            <person name="Yu Y."/>
            <person name="He R."/>
            <person name="Sisneros N."/>
            <person name="Goicoechea J.L."/>
            <person name="Lee S.J."/>
            <person name="Angelova A."/>
            <person name="Kudrna D."/>
            <person name="Luo M."/>
            <person name="Affourtit J."/>
            <person name="Desany B."/>
            <person name="Knight J."/>
            <person name="Niazi F."/>
            <person name="Egholm M."/>
            <person name="Wing R.A."/>
        </authorList>
    </citation>
    <scope>NUCLEOTIDE SEQUENCE [LARGE SCALE GENOMIC DNA]</scope>
    <source>
        <strain evidence="2">cv. IRGC 105608</strain>
    </source>
</reference>
<dbReference type="HOGENOM" id="CLU_714509_0_0_1"/>
<dbReference type="Gramene" id="OBART01G15460.1">
    <property type="protein sequence ID" value="OBART01G15460.1"/>
    <property type="gene ID" value="OBART01G15460"/>
</dbReference>
<dbReference type="SUPFAM" id="SSF54277">
    <property type="entry name" value="CAD &amp; PB1 domains"/>
    <property type="match status" value="1"/>
</dbReference>
<name>A0A0D3ENT1_9ORYZ</name>
<organism evidence="2">
    <name type="scientific">Oryza barthii</name>
    <dbReference type="NCBI Taxonomy" id="65489"/>
    <lineage>
        <taxon>Eukaryota</taxon>
        <taxon>Viridiplantae</taxon>
        <taxon>Streptophyta</taxon>
        <taxon>Embryophyta</taxon>
        <taxon>Tracheophyta</taxon>
        <taxon>Spermatophyta</taxon>
        <taxon>Magnoliopsida</taxon>
        <taxon>Liliopsida</taxon>
        <taxon>Poales</taxon>
        <taxon>Poaceae</taxon>
        <taxon>BOP clade</taxon>
        <taxon>Oryzoideae</taxon>
        <taxon>Oryzeae</taxon>
        <taxon>Oryzinae</taxon>
        <taxon>Oryza</taxon>
    </lineage>
</organism>